<evidence type="ECO:0000313" key="6">
    <source>
        <dbReference type="Proteomes" id="UP000664417"/>
    </source>
</evidence>
<organism evidence="5 6">
    <name type="scientific">Acanthopleuribacter pedis</name>
    <dbReference type="NCBI Taxonomy" id="442870"/>
    <lineage>
        <taxon>Bacteria</taxon>
        <taxon>Pseudomonadati</taxon>
        <taxon>Acidobacteriota</taxon>
        <taxon>Holophagae</taxon>
        <taxon>Acanthopleuribacterales</taxon>
        <taxon>Acanthopleuribacteraceae</taxon>
        <taxon>Acanthopleuribacter</taxon>
    </lineage>
</organism>
<comment type="similarity">
    <text evidence="1">Belongs to the Gfa family.</text>
</comment>
<dbReference type="InterPro" id="IPR006913">
    <property type="entry name" value="CENP-V/GFA"/>
</dbReference>
<keyword evidence="6" id="KW-1185">Reference proteome</keyword>
<evidence type="ECO:0000256" key="3">
    <source>
        <dbReference type="ARBA" id="ARBA00022833"/>
    </source>
</evidence>
<dbReference type="Gene3D" id="2.170.150.70">
    <property type="match status" value="1"/>
</dbReference>
<dbReference type="Proteomes" id="UP000664417">
    <property type="component" value="Unassembled WGS sequence"/>
</dbReference>
<dbReference type="GO" id="GO:0016846">
    <property type="term" value="F:carbon-sulfur lyase activity"/>
    <property type="evidence" value="ECO:0007669"/>
    <property type="project" value="InterPro"/>
</dbReference>
<dbReference type="GO" id="GO:0046872">
    <property type="term" value="F:metal ion binding"/>
    <property type="evidence" value="ECO:0007669"/>
    <property type="project" value="UniProtKB-KW"/>
</dbReference>
<evidence type="ECO:0000313" key="5">
    <source>
        <dbReference type="EMBL" id="MBO1319911.1"/>
    </source>
</evidence>
<keyword evidence="3" id="KW-0862">Zinc</keyword>
<dbReference type="SUPFAM" id="SSF51316">
    <property type="entry name" value="Mss4-like"/>
    <property type="match status" value="1"/>
</dbReference>
<dbReference type="RefSeq" id="WP_207859862.1">
    <property type="nucleotide sequence ID" value="NZ_JAFREP010000014.1"/>
</dbReference>
<dbReference type="EMBL" id="JAFREP010000014">
    <property type="protein sequence ID" value="MBO1319911.1"/>
    <property type="molecule type" value="Genomic_DNA"/>
</dbReference>
<evidence type="ECO:0000256" key="1">
    <source>
        <dbReference type="ARBA" id="ARBA00005495"/>
    </source>
</evidence>
<evidence type="ECO:0000259" key="4">
    <source>
        <dbReference type="PROSITE" id="PS51891"/>
    </source>
</evidence>
<dbReference type="AlphaFoldDB" id="A0A8J7U628"/>
<comment type="caution">
    <text evidence="5">The sequence shown here is derived from an EMBL/GenBank/DDBJ whole genome shotgun (WGS) entry which is preliminary data.</text>
</comment>
<sequence>MDHFHKLDGRCNCGNIRFRYYSPASLADIVLRACKCRACTKHGGRWLSHHHGILVAEVFDEELIRLVQFCNSESDFYACHACHVAPFVLCRSETDPRAVLNANTLDDFCAIDCNTHYHDYSSEPTARRNARRAVEWINNVTLTFPSIHETTEEPWALTHV</sequence>
<accession>A0A8J7U628</accession>
<name>A0A8J7U628_9BACT</name>
<evidence type="ECO:0000256" key="2">
    <source>
        <dbReference type="ARBA" id="ARBA00022723"/>
    </source>
</evidence>
<proteinExistence type="inferred from homology"/>
<dbReference type="InterPro" id="IPR011057">
    <property type="entry name" value="Mss4-like_sf"/>
</dbReference>
<keyword evidence="2" id="KW-0479">Metal-binding</keyword>
<feature type="domain" description="CENP-V/GFA" evidence="4">
    <location>
        <begin position="7"/>
        <end position="121"/>
    </location>
</feature>
<reference evidence="5" key="1">
    <citation type="submission" date="2021-03" db="EMBL/GenBank/DDBJ databases">
        <authorList>
            <person name="Wang G."/>
        </authorList>
    </citation>
    <scope>NUCLEOTIDE SEQUENCE</scope>
    <source>
        <strain evidence="5">KCTC 12899</strain>
    </source>
</reference>
<protein>
    <recommendedName>
        <fullName evidence="4">CENP-V/GFA domain-containing protein</fullName>
    </recommendedName>
</protein>
<gene>
    <name evidence="5" type="ORF">J3U88_15650</name>
</gene>
<dbReference type="PROSITE" id="PS51891">
    <property type="entry name" value="CENP_V_GFA"/>
    <property type="match status" value="1"/>
</dbReference>